<dbReference type="EMBL" id="FOMZ01000009">
    <property type="protein sequence ID" value="SFE23114.1"/>
    <property type="molecule type" value="Genomic_DNA"/>
</dbReference>
<dbReference type="Pfam" id="PF19614">
    <property type="entry name" value="DUF6119"/>
    <property type="match status" value="1"/>
</dbReference>
<organism evidence="2 3">
    <name type="scientific">Actinopolyspora alba</name>
    <dbReference type="NCBI Taxonomy" id="673379"/>
    <lineage>
        <taxon>Bacteria</taxon>
        <taxon>Bacillati</taxon>
        <taxon>Actinomycetota</taxon>
        <taxon>Actinomycetes</taxon>
        <taxon>Actinopolysporales</taxon>
        <taxon>Actinopolysporaceae</taxon>
        <taxon>Actinopolyspora</taxon>
        <taxon>Actinopolyspora alba group</taxon>
    </lineage>
</organism>
<feature type="region of interest" description="Disordered" evidence="1">
    <location>
        <begin position="493"/>
        <end position="512"/>
    </location>
</feature>
<evidence type="ECO:0000256" key="1">
    <source>
        <dbReference type="SAM" id="MobiDB-lite"/>
    </source>
</evidence>
<name>A0A1I1YU42_9ACTN</name>
<evidence type="ECO:0000313" key="2">
    <source>
        <dbReference type="EMBL" id="SFE23114.1"/>
    </source>
</evidence>
<dbReference type="RefSeq" id="WP_092928005.1">
    <property type="nucleotide sequence ID" value="NZ_FOMZ01000009.1"/>
</dbReference>
<keyword evidence="3" id="KW-1185">Reference proteome</keyword>
<reference evidence="3" key="1">
    <citation type="submission" date="2016-10" db="EMBL/GenBank/DDBJ databases">
        <authorList>
            <person name="Varghese N."/>
            <person name="Submissions S."/>
        </authorList>
    </citation>
    <scope>NUCLEOTIDE SEQUENCE [LARGE SCALE GENOMIC DNA]</scope>
    <source>
        <strain evidence="3">DSM 45004</strain>
    </source>
</reference>
<proteinExistence type="predicted"/>
<dbReference type="NCBIfam" id="TIGR04141">
    <property type="entry name" value="TIGR04141 family sporadically distributed protein"/>
    <property type="match status" value="1"/>
</dbReference>
<dbReference type="AlphaFoldDB" id="A0A1I1YU42"/>
<gene>
    <name evidence="2" type="ORF">SAMN04487819_109253</name>
</gene>
<dbReference type="Proteomes" id="UP000198716">
    <property type="component" value="Unassembled WGS sequence"/>
</dbReference>
<protein>
    <submittedName>
        <fullName evidence="2">Sporadically distributed protein, TIGR04141 family</fullName>
    </submittedName>
</protein>
<dbReference type="InterPro" id="IPR026487">
    <property type="entry name" value="CHP04141"/>
</dbReference>
<accession>A0A1I1YU42</accession>
<sequence length="512" mass="58797">MKLNIFSVLPEEIARLRDKLESVEMSVIASGSQDGWEYQLYYSPGESGRQVPWVKHLEKYFESTVIPESKSPFAVFLFTKADKCFAISYGKSHFYIRPLCDYDFGIDLAKRIAREDDIRQTSSQRFTGRQRKSIRSFSEETQLSVESGESVDYIRAGILNEHITRFGKMGQFGSSAQLTVEIGPDEIGTLLNDIEHVLTESEKFKLPRTTRLTEADEIEKFEEKLLDALEGKSSGTEFAENSYDLYGVDFVFAGIGSYTIKHKSKTQPVQELALENLQDFIRRNSIHRDQIFSIRIVHERDGNPAYTNELKRDLEFVADDDDRVALNNGRWVRFNQDYLDFLDSFVANIEVEPTEEDFSEVKGREDEFTKMCANKWGYELADKDFEIFRTRSSTSVEAWDLKRDSTVYAVKFGSAQKLSYVCDQAMNIVNLLGNRANRDTIPDFDRYCLWLGYESKLGLTSIEQSRSIILKQKIEAWARAAKNLGITPVIKLSRKDPRPKSRVKNTESSDDS</sequence>
<evidence type="ECO:0000313" key="3">
    <source>
        <dbReference type="Proteomes" id="UP000198716"/>
    </source>
</evidence>